<feature type="domain" description="Leucine-rich repeat-containing N-terminal plant-type" evidence="14">
    <location>
        <begin position="48"/>
        <end position="85"/>
    </location>
</feature>
<evidence type="ECO:0000256" key="5">
    <source>
        <dbReference type="ARBA" id="ARBA00022692"/>
    </source>
</evidence>
<keyword evidence="7" id="KW-0677">Repeat</keyword>
<evidence type="ECO:0000256" key="1">
    <source>
        <dbReference type="ARBA" id="ARBA00004251"/>
    </source>
</evidence>
<dbReference type="OrthoDB" id="1600340at2759"/>
<feature type="transmembrane region" description="Helical" evidence="12">
    <location>
        <begin position="630"/>
        <end position="653"/>
    </location>
</feature>
<dbReference type="InterPro" id="IPR032675">
    <property type="entry name" value="LRR_dom_sf"/>
</dbReference>
<dbReference type="InterPro" id="IPR046956">
    <property type="entry name" value="RLP23-like"/>
</dbReference>
<evidence type="ECO:0000313" key="16">
    <source>
        <dbReference type="Proteomes" id="UP000428333"/>
    </source>
</evidence>
<evidence type="ECO:0000256" key="12">
    <source>
        <dbReference type="SAM" id="Phobius"/>
    </source>
</evidence>
<evidence type="ECO:0000256" key="7">
    <source>
        <dbReference type="ARBA" id="ARBA00022737"/>
    </source>
</evidence>
<evidence type="ECO:0000259" key="14">
    <source>
        <dbReference type="Pfam" id="PF08263"/>
    </source>
</evidence>
<feature type="non-terminal residue" evidence="15">
    <location>
        <position position="1"/>
    </location>
</feature>
<dbReference type="InterPro" id="IPR003591">
    <property type="entry name" value="Leu-rich_rpt_typical-subtyp"/>
</dbReference>
<dbReference type="SUPFAM" id="SSF52047">
    <property type="entry name" value="RNI-like"/>
    <property type="match status" value="1"/>
</dbReference>
<keyword evidence="4" id="KW-0433">Leucine-rich repeat</keyword>
<dbReference type="FunFam" id="3.80.10.10:FF:000111">
    <property type="entry name" value="LRR receptor-like serine/threonine-protein kinase ERECTA"/>
    <property type="match status" value="1"/>
</dbReference>
<reference evidence="15 16" key="1">
    <citation type="journal article" date="2019" name="Genome Biol. Evol.">
        <title>The Rhododendron genome and chromosomal organization provide insight into shared whole-genome duplications across the heath family (Ericaceae).</title>
        <authorList>
            <person name="Soza V.L."/>
            <person name="Lindsley D."/>
            <person name="Waalkes A."/>
            <person name="Ramage E."/>
            <person name="Patwardhan R.P."/>
            <person name="Burton J.N."/>
            <person name="Adey A."/>
            <person name="Kumar A."/>
            <person name="Qiu R."/>
            <person name="Shendure J."/>
            <person name="Hall B."/>
        </authorList>
    </citation>
    <scope>NUCLEOTIDE SEQUENCE [LARGE SCALE GENOMIC DNA]</scope>
    <source>
        <strain evidence="15">RSF 1966-606</strain>
    </source>
</reference>
<keyword evidence="5 12" id="KW-0812">Transmembrane</keyword>
<dbReference type="GO" id="GO:0006952">
    <property type="term" value="P:defense response"/>
    <property type="evidence" value="ECO:0007669"/>
    <property type="project" value="UniProtKB-ARBA"/>
</dbReference>
<keyword evidence="3" id="KW-1003">Cell membrane</keyword>
<dbReference type="GO" id="GO:0051707">
    <property type="term" value="P:response to other organism"/>
    <property type="evidence" value="ECO:0007669"/>
    <property type="project" value="UniProtKB-ARBA"/>
</dbReference>
<evidence type="ECO:0000256" key="2">
    <source>
        <dbReference type="ARBA" id="ARBA00009592"/>
    </source>
</evidence>
<feature type="chain" id="PRO_5025641287" description="Leucine-rich repeat-containing N-terminal plant-type domain-containing protein" evidence="13">
    <location>
        <begin position="30"/>
        <end position="677"/>
    </location>
</feature>
<sequence>MGLSVATSAAFAFFVCFLISIATFHVCFCNGISSSANHTHNNITCFENEREALVKFKQDLNDPSNRLSSWDIEEDCCQWAGVVCDNFTGHAREIQLQSPYYTDSYSITFAEYEPYMSHKLRGKVNPSLLDLKHLQYLDLSNNYFEGTSIPSFIGSIANLRYLNLSDARFRGAIPPQLGNLTKIHYMGLRGGFDDHNELVLHSDGNLHWLSGLVSLQHLDMSGIDLSKALDWLQVTSNLPSLVELHLSYCQLEYGFSPPSTNKINFTSLDILDLSYNNLGSSVPSWIFSLNHLVFLNLMECGFYGPIPSGLQNMTSLKVLDWSGNPSNSNIPSWLYSLRHLESLSLRGNLLHGVMSIAIGNLTSLASLQIDINSLSGPIPASIGRLSSLIMLDLSYNKFNGTLPESLWQLGKLEGLFIHYNLLQGVVSYVHFANLTRLRYLHAAGNSLTLKASENWVPPFQLENLELDSWQLDNLFLVTKGRDVEYSTTLGLVTSMDLSRNNLSGEIPEELTKLRGLWSLNLSDNHLKGKIPRNIGNMRQLESLDFSLNQLSGEIPSSMSSLTFLSHLNLSHNNLTGKIPSSTQLQSMNDSSFVGNKLCGPPLTSFNPKKPIPPQVDPPGSEENGEGSSEALFFASMALGFAVGFWIVLGPLLFKRSWRIAYFRVLEDIWHKLWDFIS</sequence>
<dbReference type="PANTHER" id="PTHR48063:SF98">
    <property type="entry name" value="LRR RECEPTOR-LIKE SERINE_THREONINE-PROTEIN KINASE FLS2"/>
    <property type="match status" value="1"/>
</dbReference>
<feature type="region of interest" description="Disordered" evidence="11">
    <location>
        <begin position="604"/>
        <end position="626"/>
    </location>
</feature>
<comment type="subcellular location">
    <subcellularLocation>
        <location evidence="1">Cell membrane</location>
        <topology evidence="1">Single-pass type I membrane protein</topology>
    </subcellularLocation>
</comment>
<evidence type="ECO:0000256" key="8">
    <source>
        <dbReference type="ARBA" id="ARBA00022989"/>
    </source>
</evidence>
<dbReference type="AlphaFoldDB" id="A0A6A4MAS1"/>
<dbReference type="FunFam" id="3.80.10.10:FF:000095">
    <property type="entry name" value="LRR receptor-like serine/threonine-protein kinase GSO1"/>
    <property type="match status" value="1"/>
</dbReference>
<keyword evidence="9 12" id="KW-0472">Membrane</keyword>
<dbReference type="EMBL" id="QEFC01000305">
    <property type="protein sequence ID" value="KAE9465084.1"/>
    <property type="molecule type" value="Genomic_DNA"/>
</dbReference>
<evidence type="ECO:0000313" key="15">
    <source>
        <dbReference type="EMBL" id="KAE9465084.1"/>
    </source>
</evidence>
<keyword evidence="6 13" id="KW-0732">Signal</keyword>
<protein>
    <recommendedName>
        <fullName evidence="14">Leucine-rich repeat-containing N-terminal plant-type domain-containing protein</fullName>
    </recommendedName>
</protein>
<feature type="signal peptide" evidence="13">
    <location>
        <begin position="1"/>
        <end position="29"/>
    </location>
</feature>
<evidence type="ECO:0000256" key="6">
    <source>
        <dbReference type="ARBA" id="ARBA00022729"/>
    </source>
</evidence>
<dbReference type="InterPro" id="IPR013210">
    <property type="entry name" value="LRR_N_plant-typ"/>
</dbReference>
<keyword evidence="16" id="KW-1185">Reference proteome</keyword>
<dbReference type="Pfam" id="PF08263">
    <property type="entry name" value="LRRNT_2"/>
    <property type="match status" value="1"/>
</dbReference>
<proteinExistence type="inferred from homology"/>
<dbReference type="InterPro" id="IPR001611">
    <property type="entry name" value="Leu-rich_rpt"/>
</dbReference>
<accession>A0A6A4MAS1</accession>
<dbReference type="Gene3D" id="3.80.10.10">
    <property type="entry name" value="Ribonuclease Inhibitor"/>
    <property type="match status" value="2"/>
</dbReference>
<keyword evidence="10" id="KW-0325">Glycoprotein</keyword>
<evidence type="ECO:0000256" key="9">
    <source>
        <dbReference type="ARBA" id="ARBA00023136"/>
    </source>
</evidence>
<dbReference type="SUPFAM" id="SSF52058">
    <property type="entry name" value="L domain-like"/>
    <property type="match status" value="1"/>
</dbReference>
<dbReference type="Pfam" id="PF13855">
    <property type="entry name" value="LRR_8"/>
    <property type="match status" value="1"/>
</dbReference>
<dbReference type="Proteomes" id="UP000428333">
    <property type="component" value="Linkage Group LG02"/>
</dbReference>
<evidence type="ECO:0000256" key="4">
    <source>
        <dbReference type="ARBA" id="ARBA00022614"/>
    </source>
</evidence>
<gene>
    <name evidence="15" type="ORF">C3L33_03022</name>
</gene>
<evidence type="ECO:0000256" key="13">
    <source>
        <dbReference type="SAM" id="SignalP"/>
    </source>
</evidence>
<dbReference type="PROSITE" id="PS51450">
    <property type="entry name" value="LRR"/>
    <property type="match status" value="1"/>
</dbReference>
<dbReference type="GO" id="GO:0005886">
    <property type="term" value="C:plasma membrane"/>
    <property type="evidence" value="ECO:0007669"/>
    <property type="project" value="UniProtKB-SubCell"/>
</dbReference>
<organism evidence="15 16">
    <name type="scientific">Rhododendron williamsianum</name>
    <dbReference type="NCBI Taxonomy" id="262921"/>
    <lineage>
        <taxon>Eukaryota</taxon>
        <taxon>Viridiplantae</taxon>
        <taxon>Streptophyta</taxon>
        <taxon>Embryophyta</taxon>
        <taxon>Tracheophyta</taxon>
        <taxon>Spermatophyta</taxon>
        <taxon>Magnoliopsida</taxon>
        <taxon>eudicotyledons</taxon>
        <taxon>Gunneridae</taxon>
        <taxon>Pentapetalae</taxon>
        <taxon>asterids</taxon>
        <taxon>Ericales</taxon>
        <taxon>Ericaceae</taxon>
        <taxon>Ericoideae</taxon>
        <taxon>Rhodoreae</taxon>
        <taxon>Rhododendron</taxon>
    </lineage>
</organism>
<evidence type="ECO:0000256" key="3">
    <source>
        <dbReference type="ARBA" id="ARBA00022475"/>
    </source>
</evidence>
<evidence type="ECO:0000256" key="11">
    <source>
        <dbReference type="SAM" id="MobiDB-lite"/>
    </source>
</evidence>
<dbReference type="SMART" id="SM00369">
    <property type="entry name" value="LRR_TYP"/>
    <property type="match status" value="6"/>
</dbReference>
<dbReference type="PANTHER" id="PTHR48063">
    <property type="entry name" value="LRR RECEPTOR-LIKE KINASE"/>
    <property type="match status" value="1"/>
</dbReference>
<evidence type="ECO:0000256" key="10">
    <source>
        <dbReference type="ARBA" id="ARBA00023180"/>
    </source>
</evidence>
<keyword evidence="8 12" id="KW-1133">Transmembrane helix</keyword>
<comment type="similarity">
    <text evidence="2">Belongs to the RLP family.</text>
</comment>
<dbReference type="Pfam" id="PF00560">
    <property type="entry name" value="LRR_1"/>
    <property type="match status" value="7"/>
</dbReference>
<feature type="compositionally biased region" description="Low complexity" evidence="11">
    <location>
        <begin position="617"/>
        <end position="626"/>
    </location>
</feature>
<name>A0A6A4MAS1_9ERIC</name>
<comment type="caution">
    <text evidence="15">The sequence shown here is derived from an EMBL/GenBank/DDBJ whole genome shotgun (WGS) entry which is preliminary data.</text>
</comment>